<proteinExistence type="predicted"/>
<sequence>MVESWIFIDSAVPASAATALDVLQERIAAGQFETWLTSSRGRSLAIISNTDRAMVMLLDDEADPGEHALSPGASSSSSGFVLANGQHDEYPDEDTVLLAEAMRIVTHILATGASPADAAWAIDR</sequence>
<accession>A0AAU3I9K8</accession>
<gene>
    <name evidence="2" type="ORF">OG699_43855</name>
</gene>
<name>A0AAU3I9K8_9ACTN</name>
<dbReference type="EMBL" id="CP109546">
    <property type="protein sequence ID" value="WTZ14285.1"/>
    <property type="molecule type" value="Genomic_DNA"/>
</dbReference>
<organism evidence="2">
    <name type="scientific">Streptomyces sp. NBC_01393</name>
    <dbReference type="NCBI Taxonomy" id="2903851"/>
    <lineage>
        <taxon>Bacteria</taxon>
        <taxon>Bacillati</taxon>
        <taxon>Actinomycetota</taxon>
        <taxon>Actinomycetes</taxon>
        <taxon>Kitasatosporales</taxon>
        <taxon>Streptomycetaceae</taxon>
        <taxon>Streptomyces</taxon>
    </lineage>
</organism>
<reference evidence="2" key="1">
    <citation type="submission" date="2022-10" db="EMBL/GenBank/DDBJ databases">
        <title>The complete genomes of actinobacterial strains from the NBC collection.</title>
        <authorList>
            <person name="Joergensen T.S."/>
            <person name="Alvarez Arevalo M."/>
            <person name="Sterndorff E.B."/>
            <person name="Faurdal D."/>
            <person name="Vuksanovic O."/>
            <person name="Mourched A.-S."/>
            <person name="Charusanti P."/>
            <person name="Shaw S."/>
            <person name="Blin K."/>
            <person name="Weber T."/>
        </authorList>
    </citation>
    <scope>NUCLEOTIDE SEQUENCE</scope>
    <source>
        <strain evidence="2">NBC_01393</strain>
    </source>
</reference>
<evidence type="ECO:0008006" key="3">
    <source>
        <dbReference type="Google" id="ProtNLM"/>
    </source>
</evidence>
<evidence type="ECO:0000256" key="1">
    <source>
        <dbReference type="SAM" id="MobiDB-lite"/>
    </source>
</evidence>
<feature type="region of interest" description="Disordered" evidence="1">
    <location>
        <begin position="65"/>
        <end position="87"/>
    </location>
</feature>
<protein>
    <recommendedName>
        <fullName evidence="3">Immunity protein Imm1</fullName>
    </recommendedName>
</protein>
<dbReference type="AlphaFoldDB" id="A0AAU3I9K8"/>
<evidence type="ECO:0000313" key="2">
    <source>
        <dbReference type="EMBL" id="WTZ14285.1"/>
    </source>
</evidence>